<proteinExistence type="predicted"/>
<keyword evidence="1" id="KW-1185">Reference proteome</keyword>
<accession>A0A0N5BED2</accession>
<dbReference type="Proteomes" id="UP000046392">
    <property type="component" value="Unplaced"/>
</dbReference>
<dbReference type="WBParaSite" id="SPAL_0000435500.1">
    <property type="protein sequence ID" value="SPAL_0000435500.1"/>
    <property type="gene ID" value="SPAL_0000435500"/>
</dbReference>
<organism evidence="1 2">
    <name type="scientific">Strongyloides papillosus</name>
    <name type="common">Intestinal threadworm</name>
    <dbReference type="NCBI Taxonomy" id="174720"/>
    <lineage>
        <taxon>Eukaryota</taxon>
        <taxon>Metazoa</taxon>
        <taxon>Ecdysozoa</taxon>
        <taxon>Nematoda</taxon>
        <taxon>Chromadorea</taxon>
        <taxon>Rhabditida</taxon>
        <taxon>Tylenchina</taxon>
        <taxon>Panagrolaimomorpha</taxon>
        <taxon>Strongyloidoidea</taxon>
        <taxon>Strongyloididae</taxon>
        <taxon>Strongyloides</taxon>
    </lineage>
</organism>
<protein>
    <submittedName>
        <fullName evidence="2">Biogenesis of lysosome-related organelles complex 1 subunit 2</fullName>
    </submittedName>
</protein>
<reference evidence="2" key="1">
    <citation type="submission" date="2017-02" db="UniProtKB">
        <authorList>
            <consortium name="WormBaseParasite"/>
        </authorList>
    </citation>
    <scope>IDENTIFICATION</scope>
</reference>
<evidence type="ECO:0000313" key="1">
    <source>
        <dbReference type="Proteomes" id="UP000046392"/>
    </source>
</evidence>
<dbReference type="AlphaFoldDB" id="A0A0N5BED2"/>
<evidence type="ECO:0000313" key="2">
    <source>
        <dbReference type="WBParaSite" id="SPAL_0000435500.1"/>
    </source>
</evidence>
<sequence>MTEEIKQELSLIDDNQELFISLKNLSSEDRQLVFDGLTKTFFKHLNDINNNLELGTAAVQGNIFDIQKYLLSEISDIKKSLFVLNAKLDQILLNKN</sequence>
<name>A0A0N5BED2_STREA</name>